<evidence type="ECO:0000256" key="6">
    <source>
        <dbReference type="ARBA" id="ARBA00022723"/>
    </source>
</evidence>
<evidence type="ECO:0000256" key="1">
    <source>
        <dbReference type="ARBA" id="ARBA00000757"/>
    </source>
</evidence>
<dbReference type="PANTHER" id="PTHR10309:SF0">
    <property type="entry name" value="MANNOSE-6-PHOSPHATE ISOMERASE"/>
    <property type="match status" value="1"/>
</dbReference>
<keyword evidence="8" id="KW-0413">Isomerase</keyword>
<proteinExistence type="inferred from homology"/>
<comment type="pathway">
    <text evidence="3">Nucleotide-sugar biosynthesis; GDP-alpha-D-mannose biosynthesis; alpha-D-mannose 1-phosphate from D-fructose 6-phosphate: step 1/2.</text>
</comment>
<keyword evidence="7" id="KW-0862">Zinc</keyword>
<dbReference type="KEGG" id="gtt:GUITHDRAFT_41940"/>
<evidence type="ECO:0000256" key="8">
    <source>
        <dbReference type="ARBA" id="ARBA00023235"/>
    </source>
</evidence>
<organism evidence="11">
    <name type="scientific">Guillardia theta (strain CCMP2712)</name>
    <name type="common">Cryptophyte</name>
    <dbReference type="NCBI Taxonomy" id="905079"/>
    <lineage>
        <taxon>Eukaryota</taxon>
        <taxon>Cryptophyceae</taxon>
        <taxon>Pyrenomonadales</taxon>
        <taxon>Geminigeraceae</taxon>
        <taxon>Guillardia</taxon>
    </lineage>
</organism>
<evidence type="ECO:0000259" key="9">
    <source>
        <dbReference type="Pfam" id="PF20511"/>
    </source>
</evidence>
<dbReference type="InterPro" id="IPR011051">
    <property type="entry name" value="RmlC_Cupin_sf"/>
</dbReference>
<sequence>KLEPAVQNYEWGVRGGGQSSLVARMANAQVAEEKPFAELWMGTHPKAPSVVLEDGWSGMVLGEFLRLNEVFMGSKAGMFGGDLPYLFKCLSVAKALSIQAHPDKTLAKLLHARDKPNYPDDNHKPELACAVTEFEGLCGFRKLDEIVENVGAVPELKELIGQDTVKLMESSLDKDAQSRAEALKQAFNMVMSSPEDRVKHQASKMVDRLKSSQKLRDVEELVLRINEQFPLDVGLFNIFFLNHVKLRPGQALFLGPNLPHAYLSGDCMEIMATSDNVVRAGFTPKFKDVATLCSMLDYERSGPAEIMEGEAREGMRVYAPPGHDF</sequence>
<dbReference type="PaxDb" id="55529-EKX51865"/>
<evidence type="ECO:0000256" key="5">
    <source>
        <dbReference type="ARBA" id="ARBA00011956"/>
    </source>
</evidence>
<dbReference type="PROSITE" id="PS00966">
    <property type="entry name" value="PMI_I_2"/>
    <property type="match status" value="1"/>
</dbReference>
<dbReference type="OMA" id="DIGLFCG"/>
<dbReference type="Pfam" id="PF20511">
    <property type="entry name" value="PMI_typeI_cat"/>
    <property type="match status" value="1"/>
</dbReference>
<dbReference type="PANTHER" id="PTHR10309">
    <property type="entry name" value="MANNOSE-6-PHOSPHATE ISOMERASE"/>
    <property type="match status" value="1"/>
</dbReference>
<dbReference type="SUPFAM" id="SSF51182">
    <property type="entry name" value="RmlC-like cupins"/>
    <property type="match status" value="1"/>
</dbReference>
<dbReference type="InterPro" id="IPR018050">
    <property type="entry name" value="Pmannose_isomerase-type1_CS"/>
</dbReference>
<dbReference type="GO" id="GO:0004476">
    <property type="term" value="F:mannose-6-phosphate isomerase activity"/>
    <property type="evidence" value="ECO:0007669"/>
    <property type="project" value="UniProtKB-EC"/>
</dbReference>
<dbReference type="PROSITE" id="PS00965">
    <property type="entry name" value="PMI_I_1"/>
    <property type="match status" value="1"/>
</dbReference>
<reference evidence="13" key="2">
    <citation type="submission" date="2012-11" db="EMBL/GenBank/DDBJ databases">
        <authorList>
            <person name="Kuo A."/>
            <person name="Curtis B.A."/>
            <person name="Tanifuji G."/>
            <person name="Burki F."/>
            <person name="Gruber A."/>
            <person name="Irimia M."/>
            <person name="Maruyama S."/>
            <person name="Arias M.C."/>
            <person name="Ball S.G."/>
            <person name="Gile G.H."/>
            <person name="Hirakawa Y."/>
            <person name="Hopkins J.F."/>
            <person name="Rensing S.A."/>
            <person name="Schmutz J."/>
            <person name="Symeonidi A."/>
            <person name="Elias M."/>
            <person name="Eveleigh R.J."/>
            <person name="Herman E.K."/>
            <person name="Klute M.J."/>
            <person name="Nakayama T."/>
            <person name="Obornik M."/>
            <person name="Reyes-Prieto A."/>
            <person name="Armbrust E.V."/>
            <person name="Aves S.J."/>
            <person name="Beiko R.G."/>
            <person name="Coutinho P."/>
            <person name="Dacks J.B."/>
            <person name="Durnford D.G."/>
            <person name="Fast N.M."/>
            <person name="Green B.R."/>
            <person name="Grisdale C."/>
            <person name="Hempe F."/>
            <person name="Henrissat B."/>
            <person name="Hoppner M.P."/>
            <person name="Ishida K.-I."/>
            <person name="Kim E."/>
            <person name="Koreny L."/>
            <person name="Kroth P.G."/>
            <person name="Liu Y."/>
            <person name="Malik S.-B."/>
            <person name="Maier U.G."/>
            <person name="McRose D."/>
            <person name="Mock T."/>
            <person name="Neilson J.A."/>
            <person name="Onodera N.T."/>
            <person name="Poole A.M."/>
            <person name="Pritham E.J."/>
            <person name="Richards T.A."/>
            <person name="Rocap G."/>
            <person name="Roy S.W."/>
            <person name="Sarai C."/>
            <person name="Schaack S."/>
            <person name="Shirato S."/>
            <person name="Slamovits C.H."/>
            <person name="Spencer D.F."/>
            <person name="Suzuki S."/>
            <person name="Worden A.Z."/>
            <person name="Zauner S."/>
            <person name="Barry K."/>
            <person name="Bell C."/>
            <person name="Bharti A.K."/>
            <person name="Crow J.A."/>
            <person name="Grimwood J."/>
            <person name="Kramer R."/>
            <person name="Lindquist E."/>
            <person name="Lucas S."/>
            <person name="Salamov A."/>
            <person name="McFadden G.I."/>
            <person name="Lane C.E."/>
            <person name="Keeling P.J."/>
            <person name="Gray M.W."/>
            <person name="Grigoriev I.V."/>
            <person name="Archibald J.M."/>
        </authorList>
    </citation>
    <scope>NUCLEOTIDE SEQUENCE</scope>
    <source>
        <strain evidence="13">CCMP2712</strain>
    </source>
</reference>
<dbReference type="OrthoDB" id="6605218at2759"/>
<feature type="domain" description="Phosphomannose isomerase type I catalytic" evidence="9">
    <location>
        <begin position="1"/>
        <end position="142"/>
    </location>
</feature>
<evidence type="ECO:0000256" key="2">
    <source>
        <dbReference type="ARBA" id="ARBA00001947"/>
    </source>
</evidence>
<dbReference type="InterPro" id="IPR014710">
    <property type="entry name" value="RmlC-like_jellyroll"/>
</dbReference>
<dbReference type="InterPro" id="IPR046457">
    <property type="entry name" value="PMI_typeI_cat"/>
</dbReference>
<evidence type="ECO:0000256" key="4">
    <source>
        <dbReference type="ARBA" id="ARBA00010772"/>
    </source>
</evidence>
<dbReference type="InterPro" id="IPR016305">
    <property type="entry name" value="Mannose-6-P_Isomerase"/>
</dbReference>
<keyword evidence="13" id="KW-1185">Reference proteome</keyword>
<dbReference type="Gene3D" id="2.60.120.10">
    <property type="entry name" value="Jelly Rolls"/>
    <property type="match status" value="2"/>
</dbReference>
<comment type="cofactor">
    <cofactor evidence="2">
        <name>Zn(2+)</name>
        <dbReference type="ChEBI" id="CHEBI:29105"/>
    </cofactor>
</comment>
<comment type="catalytic activity">
    <reaction evidence="1">
        <text>D-mannose 6-phosphate = D-fructose 6-phosphate</text>
        <dbReference type="Rhea" id="RHEA:12356"/>
        <dbReference type="ChEBI" id="CHEBI:58735"/>
        <dbReference type="ChEBI" id="CHEBI:61527"/>
        <dbReference type="EC" id="5.3.1.8"/>
    </reaction>
</comment>
<reference evidence="11 13" key="1">
    <citation type="journal article" date="2012" name="Nature">
        <title>Algal genomes reveal evolutionary mosaicism and the fate of nucleomorphs.</title>
        <authorList>
            <consortium name="DOE Joint Genome Institute"/>
            <person name="Curtis B.A."/>
            <person name="Tanifuji G."/>
            <person name="Burki F."/>
            <person name="Gruber A."/>
            <person name="Irimia M."/>
            <person name="Maruyama S."/>
            <person name="Arias M.C."/>
            <person name="Ball S.G."/>
            <person name="Gile G.H."/>
            <person name="Hirakawa Y."/>
            <person name="Hopkins J.F."/>
            <person name="Kuo A."/>
            <person name="Rensing S.A."/>
            <person name="Schmutz J."/>
            <person name="Symeonidi A."/>
            <person name="Elias M."/>
            <person name="Eveleigh R.J."/>
            <person name="Herman E.K."/>
            <person name="Klute M.J."/>
            <person name="Nakayama T."/>
            <person name="Obornik M."/>
            <person name="Reyes-Prieto A."/>
            <person name="Armbrust E.V."/>
            <person name="Aves S.J."/>
            <person name="Beiko R.G."/>
            <person name="Coutinho P."/>
            <person name="Dacks J.B."/>
            <person name="Durnford D.G."/>
            <person name="Fast N.M."/>
            <person name="Green B.R."/>
            <person name="Grisdale C.J."/>
            <person name="Hempel F."/>
            <person name="Henrissat B."/>
            <person name="Hoppner M.P."/>
            <person name="Ishida K."/>
            <person name="Kim E."/>
            <person name="Koreny L."/>
            <person name="Kroth P.G."/>
            <person name="Liu Y."/>
            <person name="Malik S.B."/>
            <person name="Maier U.G."/>
            <person name="McRose D."/>
            <person name="Mock T."/>
            <person name="Neilson J.A."/>
            <person name="Onodera N.T."/>
            <person name="Poole A.M."/>
            <person name="Pritham E.J."/>
            <person name="Richards T.A."/>
            <person name="Rocap G."/>
            <person name="Roy S.W."/>
            <person name="Sarai C."/>
            <person name="Schaack S."/>
            <person name="Shirato S."/>
            <person name="Slamovits C.H."/>
            <person name="Spencer D.F."/>
            <person name="Suzuki S."/>
            <person name="Worden A.Z."/>
            <person name="Zauner S."/>
            <person name="Barry K."/>
            <person name="Bell C."/>
            <person name="Bharti A.K."/>
            <person name="Crow J.A."/>
            <person name="Grimwood J."/>
            <person name="Kramer R."/>
            <person name="Lindquist E."/>
            <person name="Lucas S."/>
            <person name="Salamov A."/>
            <person name="McFadden G.I."/>
            <person name="Lane C.E."/>
            <person name="Keeling P.J."/>
            <person name="Gray M.W."/>
            <person name="Grigoriev I.V."/>
            <person name="Archibald J.M."/>
        </authorList>
    </citation>
    <scope>NUCLEOTIDE SEQUENCE</scope>
    <source>
        <strain evidence="11 13">CCMP2712</strain>
    </source>
</reference>
<dbReference type="Proteomes" id="UP000011087">
    <property type="component" value="Unassembled WGS sequence"/>
</dbReference>
<accession>L1JUK2</accession>
<evidence type="ECO:0000259" key="10">
    <source>
        <dbReference type="Pfam" id="PF20512"/>
    </source>
</evidence>
<feature type="domain" description="Phosphomannose isomerase type I helical insertion" evidence="10">
    <location>
        <begin position="159"/>
        <end position="241"/>
    </location>
</feature>
<evidence type="ECO:0000313" key="12">
    <source>
        <dbReference type="EnsemblProtists" id="EKX51865"/>
    </source>
</evidence>
<feature type="non-terminal residue" evidence="11">
    <location>
        <position position="325"/>
    </location>
</feature>
<dbReference type="InterPro" id="IPR046458">
    <property type="entry name" value="PMI_typeI_hel"/>
</dbReference>
<dbReference type="STRING" id="905079.L1JUK2"/>
<protein>
    <recommendedName>
        <fullName evidence="5">mannose-6-phosphate isomerase</fullName>
        <ecNumber evidence="5">5.3.1.8</ecNumber>
    </recommendedName>
</protein>
<dbReference type="UniPathway" id="UPA00126">
    <property type="reaction ID" value="UER00423"/>
</dbReference>
<dbReference type="GeneID" id="17308412"/>
<dbReference type="EC" id="5.3.1.8" evidence="5"/>
<dbReference type="EnsemblProtists" id="EKX51865">
    <property type="protein sequence ID" value="EKX51865"/>
    <property type="gene ID" value="GUITHDRAFT_41940"/>
</dbReference>
<comment type="similarity">
    <text evidence="4">Belongs to the mannose-6-phosphate isomerase type 1 family.</text>
</comment>
<dbReference type="AlphaFoldDB" id="L1JUK2"/>
<dbReference type="Pfam" id="PF20512">
    <property type="entry name" value="PMI_typeI_hel"/>
    <property type="match status" value="1"/>
</dbReference>
<dbReference type="InterPro" id="IPR001250">
    <property type="entry name" value="Man6P_Isoase-1"/>
</dbReference>
<keyword evidence="6" id="KW-0479">Metal-binding</keyword>
<reference evidence="12" key="3">
    <citation type="submission" date="2016-03" db="UniProtKB">
        <authorList>
            <consortium name="EnsemblProtists"/>
        </authorList>
    </citation>
    <scope>IDENTIFICATION</scope>
</reference>
<gene>
    <name evidence="11" type="ORF">GUITHDRAFT_41940</name>
</gene>
<dbReference type="GO" id="GO:0008270">
    <property type="term" value="F:zinc ion binding"/>
    <property type="evidence" value="ECO:0007669"/>
    <property type="project" value="InterPro"/>
</dbReference>
<dbReference type="GO" id="GO:0009298">
    <property type="term" value="P:GDP-mannose biosynthetic process"/>
    <property type="evidence" value="ECO:0007669"/>
    <property type="project" value="UniProtKB-UniPathway"/>
</dbReference>
<dbReference type="GO" id="GO:0005829">
    <property type="term" value="C:cytosol"/>
    <property type="evidence" value="ECO:0007669"/>
    <property type="project" value="TreeGrafter"/>
</dbReference>
<dbReference type="PRINTS" id="PR00714">
    <property type="entry name" value="MAN6PISMRASE"/>
</dbReference>
<dbReference type="HOGENOM" id="CLU_026967_2_2_1"/>
<evidence type="ECO:0000256" key="3">
    <source>
        <dbReference type="ARBA" id="ARBA00004666"/>
    </source>
</evidence>
<evidence type="ECO:0000313" key="11">
    <source>
        <dbReference type="EMBL" id="EKX51865.1"/>
    </source>
</evidence>
<dbReference type="RefSeq" id="XP_005838845.1">
    <property type="nucleotide sequence ID" value="XM_005838788.1"/>
</dbReference>
<name>L1JUK2_GUITC</name>
<dbReference type="eggNOG" id="KOG2757">
    <property type="taxonomic scope" value="Eukaryota"/>
</dbReference>
<dbReference type="GO" id="GO:0005975">
    <property type="term" value="P:carbohydrate metabolic process"/>
    <property type="evidence" value="ECO:0007669"/>
    <property type="project" value="InterPro"/>
</dbReference>
<evidence type="ECO:0000256" key="7">
    <source>
        <dbReference type="ARBA" id="ARBA00022833"/>
    </source>
</evidence>
<dbReference type="Gene3D" id="1.10.441.10">
    <property type="entry name" value="Phosphomannose Isomerase, domain 2"/>
    <property type="match status" value="1"/>
</dbReference>
<dbReference type="CDD" id="cd07011">
    <property type="entry name" value="cupin_PMI_type_I_N"/>
    <property type="match status" value="1"/>
</dbReference>
<dbReference type="EMBL" id="JH992974">
    <property type="protein sequence ID" value="EKX51865.1"/>
    <property type="molecule type" value="Genomic_DNA"/>
</dbReference>
<dbReference type="NCBIfam" id="TIGR00218">
    <property type="entry name" value="manA"/>
    <property type="match status" value="1"/>
</dbReference>
<feature type="non-terminal residue" evidence="11">
    <location>
        <position position="1"/>
    </location>
</feature>
<evidence type="ECO:0000313" key="13">
    <source>
        <dbReference type="Proteomes" id="UP000011087"/>
    </source>
</evidence>